<organism evidence="1 2">
    <name type="scientific">Hymenobacter negativus</name>
    <dbReference type="NCBI Taxonomy" id="2795026"/>
    <lineage>
        <taxon>Bacteria</taxon>
        <taxon>Pseudomonadati</taxon>
        <taxon>Bacteroidota</taxon>
        <taxon>Cytophagia</taxon>
        <taxon>Cytophagales</taxon>
        <taxon>Hymenobacteraceae</taxon>
        <taxon>Hymenobacter</taxon>
    </lineage>
</organism>
<comment type="caution">
    <text evidence="1">The sequence shown here is derived from an EMBL/GenBank/DDBJ whole genome shotgun (WGS) entry which is preliminary data.</text>
</comment>
<reference evidence="1 2" key="1">
    <citation type="submission" date="2021-03" db="EMBL/GenBank/DDBJ databases">
        <authorList>
            <person name="Kim M.K."/>
        </authorList>
    </citation>
    <scope>NUCLEOTIDE SEQUENCE [LARGE SCALE GENOMIC DNA]</scope>
    <source>
        <strain evidence="1 2">BT442</strain>
    </source>
</reference>
<accession>A0ABS3QKQ2</accession>
<proteinExistence type="predicted"/>
<name>A0ABS3QKQ2_9BACT</name>
<evidence type="ECO:0000313" key="1">
    <source>
        <dbReference type="EMBL" id="MBO2011349.1"/>
    </source>
</evidence>
<protein>
    <recommendedName>
        <fullName evidence="3">T9SS type A sorting domain-containing protein</fullName>
    </recommendedName>
</protein>
<dbReference type="RefSeq" id="WP_208177045.1">
    <property type="nucleotide sequence ID" value="NZ_JAGETZ010000011.1"/>
</dbReference>
<evidence type="ECO:0008006" key="3">
    <source>
        <dbReference type="Google" id="ProtNLM"/>
    </source>
</evidence>
<gene>
    <name evidence="1" type="ORF">J4E00_19960</name>
</gene>
<sequence>MLTVFLKAELDNTNGIINSSPRFTTARIIQLTSTQPQRYSASAFDIEGDSLVYQLVQPLAQPTAAASCGFSTMGAIAPHFQINAASGELLTIAGPVQQGLYAMAVRVSEYRRLNGTWQLIGSIARDMNYIVSTGTNQTPTFTRVVRTGSPGTQLMGQPISVNPGQMLSLALTATDADAGQTLTLTSSTAGVVSRAVFQDMGGGQGQLTWQVPAAFPLGRYPLTVTAFDDACPAAGVAVITLPIVVTQQVLATRVRQLLAQAPHPAPFQHDVRFQLTEPGRQPVTIVDALGRTVAQLTTAADGSVVWQPASGVVAGLYFARNQNGSQVARLSYSGR</sequence>
<dbReference type="EMBL" id="JAGETZ010000011">
    <property type="protein sequence ID" value="MBO2011349.1"/>
    <property type="molecule type" value="Genomic_DNA"/>
</dbReference>
<dbReference type="Proteomes" id="UP000664369">
    <property type="component" value="Unassembled WGS sequence"/>
</dbReference>
<keyword evidence="2" id="KW-1185">Reference proteome</keyword>
<evidence type="ECO:0000313" key="2">
    <source>
        <dbReference type="Proteomes" id="UP000664369"/>
    </source>
</evidence>